<accession>A0A1M5P2I4</accession>
<evidence type="ECO:0000256" key="1">
    <source>
        <dbReference type="SAM" id="Phobius"/>
    </source>
</evidence>
<feature type="transmembrane region" description="Helical" evidence="1">
    <location>
        <begin position="24"/>
        <end position="46"/>
    </location>
</feature>
<feature type="transmembrane region" description="Helical" evidence="1">
    <location>
        <begin position="66"/>
        <end position="86"/>
    </location>
</feature>
<dbReference type="STRING" id="634436.SAMN05216361_3445"/>
<sequence length="93" mass="10439">MREELISDGHRGRSRSLTKVLVDWLFWGVCYAVGWPVCKVFTLGFYPQSKSHERAIFSQRRAHTGFTCAMIGLGIIIAAAGFYSGYLPPLTLK</sequence>
<name>A0A1M5P2I4_9ALTE</name>
<organism evidence="2 3">
    <name type="scientific">Marisediminitalea aggregata</name>
    <dbReference type="NCBI Taxonomy" id="634436"/>
    <lineage>
        <taxon>Bacteria</taxon>
        <taxon>Pseudomonadati</taxon>
        <taxon>Pseudomonadota</taxon>
        <taxon>Gammaproteobacteria</taxon>
        <taxon>Alteromonadales</taxon>
        <taxon>Alteromonadaceae</taxon>
        <taxon>Marisediminitalea</taxon>
    </lineage>
</organism>
<dbReference type="OrthoDB" id="7018273at2"/>
<dbReference type="EMBL" id="FQWD01000005">
    <property type="protein sequence ID" value="SHG96010.1"/>
    <property type="molecule type" value="Genomic_DNA"/>
</dbReference>
<keyword evidence="1" id="KW-1133">Transmembrane helix</keyword>
<reference evidence="3" key="1">
    <citation type="submission" date="2016-11" db="EMBL/GenBank/DDBJ databases">
        <authorList>
            <person name="Varghese N."/>
            <person name="Submissions S."/>
        </authorList>
    </citation>
    <scope>NUCLEOTIDE SEQUENCE [LARGE SCALE GENOMIC DNA]</scope>
    <source>
        <strain evidence="3">CGMCC 1.8995</strain>
    </source>
</reference>
<keyword evidence="1" id="KW-0472">Membrane</keyword>
<evidence type="ECO:0000313" key="2">
    <source>
        <dbReference type="EMBL" id="SHG96010.1"/>
    </source>
</evidence>
<dbReference type="Proteomes" id="UP000184520">
    <property type="component" value="Unassembled WGS sequence"/>
</dbReference>
<keyword evidence="3" id="KW-1185">Reference proteome</keyword>
<gene>
    <name evidence="2" type="ORF">SAMN05216361_3445</name>
</gene>
<keyword evidence="1" id="KW-0812">Transmembrane</keyword>
<evidence type="ECO:0000313" key="3">
    <source>
        <dbReference type="Proteomes" id="UP000184520"/>
    </source>
</evidence>
<proteinExistence type="predicted"/>
<dbReference type="AlphaFoldDB" id="A0A1M5P2I4"/>
<protein>
    <submittedName>
        <fullName evidence="2">Uncharacterized protein</fullName>
    </submittedName>
</protein>
<dbReference type="RefSeq" id="WP_073324381.1">
    <property type="nucleotide sequence ID" value="NZ_FQWD01000005.1"/>
</dbReference>